<evidence type="ECO:0000256" key="3">
    <source>
        <dbReference type="ARBA" id="ARBA00022722"/>
    </source>
</evidence>
<dbReference type="GO" id="GO:0004527">
    <property type="term" value="F:exonuclease activity"/>
    <property type="evidence" value="ECO:0007669"/>
    <property type="project" value="UniProtKB-KW"/>
</dbReference>
<feature type="compositionally biased region" description="Polar residues" evidence="7">
    <location>
        <begin position="60"/>
        <end position="79"/>
    </location>
</feature>
<dbReference type="InParanoid" id="A0A316VK26"/>
<dbReference type="GO" id="GO:0003676">
    <property type="term" value="F:nucleic acid binding"/>
    <property type="evidence" value="ECO:0007669"/>
    <property type="project" value="InterPro"/>
</dbReference>
<evidence type="ECO:0000256" key="5">
    <source>
        <dbReference type="ARBA" id="ARBA00022839"/>
    </source>
</evidence>
<sequence>MFPTKSLLQKIDCPDHLQGTCNRLSCPFGHRKGIQSRSPSTSITPRNTSSIGTGIKVTSKPKTANNTGASPVISGSTTKVNGARNAYDASARAALIEQKHSKSQSEVQSIGHNNNNNNTQNSGTNANQSSNLLIAPTIARNHHPSASKVTLSTRQGSLRTYFTTFTSLYAPLVPAIPKGKEGQATYRILKRFAHQFASEDALNSENKVFKTSNTNPMTYRNSIRTDLVGVVRRSKEDQAAIQEGRNCIGSLGIVAQRKIEKVMSEDGNEEKAKDVVEELLQSSPLIGTSEAVKGKLEKIQDRNEGLLTIEKLEEADLIAKYEQLQEFDYPLPTAKSSEDGGTQVDRTGEEAKCERCGVNFIVSPLEPDSELRKACCFHWGKKRFVREGNNMRGPRIPRWTCCDAGSKVGCTLGPHVFKEEDWKTLHRREAFLATETVLDSQTEASDQGKHDILAFDCELIFTTAGMSLARITVLEESGKVVLDRFVRPKSAILDYNTRFSGIRASDIPAEGTGSLESARKALGNLMKPDTVLIGHGLENDLRAIRLIHTRIVDSVLLFPHRKGLPFRMSLRELALVHLKRHIQTGDEISGHDAEEDARAALDLIRLKYKQFKESPSSASNSQ</sequence>
<keyword evidence="10" id="KW-1185">Reference proteome</keyword>
<organism evidence="9 10">
    <name type="scientific">Meira miltonrushii</name>
    <dbReference type="NCBI Taxonomy" id="1280837"/>
    <lineage>
        <taxon>Eukaryota</taxon>
        <taxon>Fungi</taxon>
        <taxon>Dikarya</taxon>
        <taxon>Basidiomycota</taxon>
        <taxon>Ustilaginomycotina</taxon>
        <taxon>Exobasidiomycetes</taxon>
        <taxon>Exobasidiales</taxon>
        <taxon>Brachybasidiaceae</taxon>
        <taxon>Meira</taxon>
    </lineage>
</organism>
<dbReference type="InterPro" id="IPR034922">
    <property type="entry name" value="REX1-like_exo"/>
</dbReference>
<feature type="region of interest" description="Disordered" evidence="7">
    <location>
        <begin position="30"/>
        <end position="79"/>
    </location>
</feature>
<keyword evidence="4" id="KW-0378">Hydrolase</keyword>
<evidence type="ECO:0000259" key="8">
    <source>
        <dbReference type="SMART" id="SM00479"/>
    </source>
</evidence>
<dbReference type="InterPro" id="IPR047021">
    <property type="entry name" value="REXO1/3/4-like"/>
</dbReference>
<feature type="region of interest" description="Disordered" evidence="7">
    <location>
        <begin position="97"/>
        <end position="128"/>
    </location>
</feature>
<dbReference type="RefSeq" id="XP_025358208.1">
    <property type="nucleotide sequence ID" value="XM_025495743.1"/>
</dbReference>
<feature type="domain" description="Exonuclease" evidence="8">
    <location>
        <begin position="451"/>
        <end position="613"/>
    </location>
</feature>
<dbReference type="PANTHER" id="PTHR12801">
    <property type="entry name" value="RNA EXONUCLEASE REXO1 / RECO3 FAMILY MEMBER-RELATED"/>
    <property type="match status" value="1"/>
</dbReference>
<evidence type="ECO:0000256" key="2">
    <source>
        <dbReference type="ARBA" id="ARBA00006357"/>
    </source>
</evidence>
<dbReference type="FunCoup" id="A0A316VK26">
    <property type="interactions" value="198"/>
</dbReference>
<dbReference type="STRING" id="1280837.A0A316VK26"/>
<dbReference type="SUPFAM" id="SSF53098">
    <property type="entry name" value="Ribonuclease H-like"/>
    <property type="match status" value="1"/>
</dbReference>
<dbReference type="SMART" id="SM00479">
    <property type="entry name" value="EXOIII"/>
    <property type="match status" value="1"/>
</dbReference>
<feature type="non-terminal residue" evidence="9">
    <location>
        <position position="622"/>
    </location>
</feature>
<evidence type="ECO:0000256" key="1">
    <source>
        <dbReference type="ARBA" id="ARBA00004123"/>
    </source>
</evidence>
<accession>A0A316VK26</accession>
<keyword evidence="5" id="KW-0269">Exonuclease</keyword>
<dbReference type="Proteomes" id="UP000245771">
    <property type="component" value="Unassembled WGS sequence"/>
</dbReference>
<dbReference type="Gene3D" id="3.30.420.10">
    <property type="entry name" value="Ribonuclease H-like superfamily/Ribonuclease H"/>
    <property type="match status" value="1"/>
</dbReference>
<proteinExistence type="inferred from homology"/>
<comment type="subcellular location">
    <subcellularLocation>
        <location evidence="1">Nucleus</location>
    </subcellularLocation>
</comment>
<dbReference type="EMBL" id="KZ819602">
    <property type="protein sequence ID" value="PWN37906.1"/>
    <property type="molecule type" value="Genomic_DNA"/>
</dbReference>
<dbReference type="GO" id="GO:0010629">
    <property type="term" value="P:negative regulation of gene expression"/>
    <property type="evidence" value="ECO:0007669"/>
    <property type="project" value="UniProtKB-ARBA"/>
</dbReference>
<feature type="compositionally biased region" description="Polar residues" evidence="7">
    <location>
        <begin position="35"/>
        <end position="52"/>
    </location>
</feature>
<dbReference type="InterPro" id="IPR036397">
    <property type="entry name" value="RNaseH_sf"/>
</dbReference>
<dbReference type="OrthoDB" id="8191639at2759"/>
<keyword evidence="3" id="KW-0540">Nuclease</keyword>
<gene>
    <name evidence="9" type="ORF">FA14DRAFT_105444</name>
</gene>
<dbReference type="PANTHER" id="PTHR12801:SF115">
    <property type="entry name" value="FI18136P1-RELATED"/>
    <property type="match status" value="1"/>
</dbReference>
<dbReference type="FunFam" id="3.30.420.10:FF:000031">
    <property type="entry name" value="RNA exonuclease 1"/>
    <property type="match status" value="1"/>
</dbReference>
<evidence type="ECO:0000256" key="4">
    <source>
        <dbReference type="ARBA" id="ARBA00022801"/>
    </source>
</evidence>
<evidence type="ECO:0000256" key="7">
    <source>
        <dbReference type="SAM" id="MobiDB-lite"/>
    </source>
</evidence>
<evidence type="ECO:0000313" key="9">
    <source>
        <dbReference type="EMBL" id="PWN37906.1"/>
    </source>
</evidence>
<keyword evidence="6" id="KW-0539">Nucleus</keyword>
<evidence type="ECO:0000256" key="6">
    <source>
        <dbReference type="ARBA" id="ARBA00023242"/>
    </source>
</evidence>
<protein>
    <recommendedName>
        <fullName evidence="8">Exonuclease domain-containing protein</fullName>
    </recommendedName>
</protein>
<dbReference type="CDD" id="cd06145">
    <property type="entry name" value="REX1_like"/>
    <property type="match status" value="1"/>
</dbReference>
<dbReference type="InterPro" id="IPR012337">
    <property type="entry name" value="RNaseH-like_sf"/>
</dbReference>
<feature type="compositionally biased region" description="Low complexity" evidence="7">
    <location>
        <begin position="113"/>
        <end position="128"/>
    </location>
</feature>
<dbReference type="InterPro" id="IPR013520">
    <property type="entry name" value="Ribonucl_H"/>
</dbReference>
<dbReference type="AlphaFoldDB" id="A0A316VK26"/>
<reference evidence="9 10" key="1">
    <citation type="journal article" date="2018" name="Mol. Biol. Evol.">
        <title>Broad Genomic Sampling Reveals a Smut Pathogenic Ancestry of the Fungal Clade Ustilaginomycotina.</title>
        <authorList>
            <person name="Kijpornyongpan T."/>
            <person name="Mondo S.J."/>
            <person name="Barry K."/>
            <person name="Sandor L."/>
            <person name="Lee J."/>
            <person name="Lipzen A."/>
            <person name="Pangilinan J."/>
            <person name="LaButti K."/>
            <person name="Hainaut M."/>
            <person name="Henrissat B."/>
            <person name="Grigoriev I.V."/>
            <person name="Spatafora J.W."/>
            <person name="Aime M.C."/>
        </authorList>
    </citation>
    <scope>NUCLEOTIDE SEQUENCE [LARGE SCALE GENOMIC DNA]</scope>
    <source>
        <strain evidence="9 10">MCA 3882</strain>
    </source>
</reference>
<name>A0A316VK26_9BASI</name>
<dbReference type="GO" id="GO:0005634">
    <property type="term" value="C:nucleus"/>
    <property type="evidence" value="ECO:0007669"/>
    <property type="project" value="UniProtKB-SubCell"/>
</dbReference>
<evidence type="ECO:0000313" key="10">
    <source>
        <dbReference type="Proteomes" id="UP000245771"/>
    </source>
</evidence>
<comment type="similarity">
    <text evidence="2">Belongs to the REXO1/REXO3 family.</text>
</comment>
<dbReference type="GeneID" id="37017524"/>